<accession>A0A1I7WMI6</accession>
<evidence type="ECO:0000313" key="1">
    <source>
        <dbReference type="Proteomes" id="UP000095283"/>
    </source>
</evidence>
<protein>
    <submittedName>
        <fullName evidence="2">EF-hand domain-containing protein</fullName>
    </submittedName>
</protein>
<reference evidence="2" key="1">
    <citation type="submission" date="2016-11" db="UniProtKB">
        <authorList>
            <consortium name="WormBaseParasite"/>
        </authorList>
    </citation>
    <scope>IDENTIFICATION</scope>
</reference>
<proteinExistence type="predicted"/>
<keyword evidence="1" id="KW-1185">Reference proteome</keyword>
<evidence type="ECO:0000313" key="2">
    <source>
        <dbReference type="WBParaSite" id="Hba_06356"/>
    </source>
</evidence>
<sequence length="62" mass="7269">MDEIFDYRDGCLSNDEMIAVMRRRMRRGLERPRDTGLFRLVDALTLCGKRAYHASPFPFTNS</sequence>
<name>A0A1I7WMI6_HETBA</name>
<dbReference type="Proteomes" id="UP000095283">
    <property type="component" value="Unplaced"/>
</dbReference>
<dbReference type="WBParaSite" id="Hba_06356">
    <property type="protein sequence ID" value="Hba_06356"/>
    <property type="gene ID" value="Hba_06356"/>
</dbReference>
<dbReference type="AlphaFoldDB" id="A0A1I7WMI6"/>
<organism evidence="1 2">
    <name type="scientific">Heterorhabditis bacteriophora</name>
    <name type="common">Entomopathogenic nematode worm</name>
    <dbReference type="NCBI Taxonomy" id="37862"/>
    <lineage>
        <taxon>Eukaryota</taxon>
        <taxon>Metazoa</taxon>
        <taxon>Ecdysozoa</taxon>
        <taxon>Nematoda</taxon>
        <taxon>Chromadorea</taxon>
        <taxon>Rhabditida</taxon>
        <taxon>Rhabditina</taxon>
        <taxon>Rhabditomorpha</taxon>
        <taxon>Strongyloidea</taxon>
        <taxon>Heterorhabditidae</taxon>
        <taxon>Heterorhabditis</taxon>
    </lineage>
</organism>